<protein>
    <submittedName>
        <fullName evidence="1">Uncharacterized protein</fullName>
    </submittedName>
</protein>
<evidence type="ECO:0000313" key="1">
    <source>
        <dbReference type="EMBL" id="GME22417.1"/>
    </source>
</evidence>
<reference evidence="1" key="1">
    <citation type="submission" date="2024-09" db="EMBL/GenBank/DDBJ databases">
        <title>Draft Genome Sequences of Neofusicoccum parvum.</title>
        <authorList>
            <person name="Ashida A."/>
            <person name="Camagna M."/>
            <person name="Tanaka A."/>
            <person name="Takemoto D."/>
        </authorList>
    </citation>
    <scope>NUCLEOTIDE SEQUENCE</scope>
    <source>
        <strain evidence="1">PPO83</strain>
    </source>
</reference>
<organism evidence="1 2">
    <name type="scientific">Neofusicoccum parvum</name>
    <dbReference type="NCBI Taxonomy" id="310453"/>
    <lineage>
        <taxon>Eukaryota</taxon>
        <taxon>Fungi</taxon>
        <taxon>Dikarya</taxon>
        <taxon>Ascomycota</taxon>
        <taxon>Pezizomycotina</taxon>
        <taxon>Dothideomycetes</taxon>
        <taxon>Dothideomycetes incertae sedis</taxon>
        <taxon>Botryosphaeriales</taxon>
        <taxon>Botryosphaeriaceae</taxon>
        <taxon>Neofusicoccum</taxon>
    </lineage>
</organism>
<accession>A0ACB5RPH7</accession>
<comment type="caution">
    <text evidence="1">The sequence shown here is derived from an EMBL/GenBank/DDBJ whole genome shotgun (WGS) entry which is preliminary data.</text>
</comment>
<keyword evidence="2" id="KW-1185">Reference proteome</keyword>
<dbReference type="Proteomes" id="UP001165186">
    <property type="component" value="Unassembled WGS sequence"/>
</dbReference>
<dbReference type="EMBL" id="BSXG01000002">
    <property type="protein sequence ID" value="GME22417.1"/>
    <property type="molecule type" value="Genomic_DNA"/>
</dbReference>
<gene>
    <name evidence="1" type="primary">g10276</name>
    <name evidence="1" type="ORF">NpPPO83_00010276</name>
</gene>
<evidence type="ECO:0000313" key="2">
    <source>
        <dbReference type="Proteomes" id="UP001165186"/>
    </source>
</evidence>
<proteinExistence type="predicted"/>
<name>A0ACB5RPH7_9PEZI</name>
<sequence>MASADANTTTAASAAEPPPPSTRIRGSVVAHLDTSTPAINASPVEIDGTPTSPDHKFSRSGSWGAAGKAAAAAAGRTAGDGGPKSSSPDHLAREEEVLEEFGLLSGGKGGVVGGGEGPSVDDFAAAGLMSPADKEKEAEVAR</sequence>